<evidence type="ECO:0000256" key="4">
    <source>
        <dbReference type="ARBA" id="ARBA00005189"/>
    </source>
</evidence>
<dbReference type="GO" id="GO:0016024">
    <property type="term" value="P:CDP-diacylglycerol biosynthetic process"/>
    <property type="evidence" value="ECO:0007669"/>
    <property type="project" value="UniProtKB-UniPathway"/>
</dbReference>
<dbReference type="EMBL" id="KL363191">
    <property type="protein sequence ID" value="KFD56961.1"/>
    <property type="molecule type" value="Genomic_DNA"/>
</dbReference>
<evidence type="ECO:0000256" key="11">
    <source>
        <dbReference type="ARBA" id="ARBA00022792"/>
    </source>
</evidence>
<sequence>MDVIGGFTCILQDDVRAEMESDRSVSLRYLKPDDTDQVKELFSSIFPLSYPEYWFEQLCHSNTLWSLVAVSGGLIVGIIIAELRTLSQCCAEDRAILDKSFPETTPVCYILSLGVRKEWQRRGIASKLLHHLFSYIDNPLISSHGRIRCVFLHVLVSNEAAIRFYEHWRFRYIVYVTFDPRNCKANDADRFFFSCLNRLKNYYVIDGNLHDSFTYVNYLNGGYWDWSLKRSVGDLLGIICFPCSTALRFIRRLLAYIAGCDGEVSHCFFRTQRLTKQALEIIFQFQVVACFGEPMSTAPDIVRLASVFPRKSVSMIFAYGSGVIKQWQRSTENAMLDFVIAVDNPEDWHCENMKKNRRHYSFLRFFGARRIARFQTAIPAKLYCNTMVPVDERLIKYSVIKTSDCISDLQDWESMYVSGRMHKPVRFIVSPQTSELKQACSMNLESACYAALLLLPERFTEEELYEKIASLSYIGDPRMWLAEDRFKIRNIVKANVDAFSKLYSPVLKIATEHTGLVQQGSSFEQSLNAIHLHHLLELLPKHVLWKLERWMNRNLSSPRDMEEVIYALSRDLNSCELVEKAIRNIVFQASFCQTAKNAISAGFYKSVVYGFRKVMKMLLSYVRF</sequence>
<dbReference type="CDD" id="cd04301">
    <property type="entry name" value="NAT_SF"/>
    <property type="match status" value="1"/>
</dbReference>
<feature type="non-terminal residue" evidence="22">
    <location>
        <position position="624"/>
    </location>
</feature>
<name>A0A085NKR9_9BILA</name>
<gene>
    <name evidence="21" type="ORF">M513_02218</name>
    <name evidence="22" type="ORF">M514_02218</name>
</gene>
<evidence type="ECO:0000259" key="20">
    <source>
        <dbReference type="PROSITE" id="PS51186"/>
    </source>
</evidence>
<keyword evidence="13" id="KW-0443">Lipid metabolism</keyword>
<evidence type="ECO:0000313" key="21">
    <source>
        <dbReference type="EMBL" id="KFD56961.1"/>
    </source>
</evidence>
<dbReference type="Proteomes" id="UP000030764">
    <property type="component" value="Unassembled WGS sequence"/>
</dbReference>
<protein>
    <recommendedName>
        <fullName evidence="7">Phosphatidate cytidylyltransferase, mitochondrial</fullName>
        <ecNumber evidence="6">2.7.7.41</ecNumber>
    </recommendedName>
    <alternativeName>
        <fullName evidence="18">CDP-diacylglycerol synthase</fullName>
    </alternativeName>
    <alternativeName>
        <fullName evidence="19">Mitochondrial translocator assembly and maintenance protein 41 homolog</fullName>
    </alternativeName>
</protein>
<evidence type="ECO:0000256" key="18">
    <source>
        <dbReference type="ARBA" id="ARBA00029893"/>
    </source>
</evidence>
<dbReference type="EC" id="2.7.7.41" evidence="6"/>
<dbReference type="EMBL" id="KL367490">
    <property type="protein sequence ID" value="KFD70065.1"/>
    <property type="molecule type" value="Genomic_DNA"/>
</dbReference>
<evidence type="ECO:0000256" key="6">
    <source>
        <dbReference type="ARBA" id="ARBA00012487"/>
    </source>
</evidence>
<evidence type="ECO:0000256" key="2">
    <source>
        <dbReference type="ARBA" id="ARBA00004443"/>
    </source>
</evidence>
<keyword evidence="17" id="KW-1208">Phospholipid metabolism</keyword>
<dbReference type="AlphaFoldDB" id="A0A085NKR9"/>
<keyword evidence="9" id="KW-0808">Transferase</keyword>
<comment type="subcellular location">
    <subcellularLocation>
        <location evidence="2">Mitochondrion inner membrane</location>
        <topology evidence="2">Peripheral membrane protein</topology>
        <orientation evidence="2">Matrix side</orientation>
    </subcellularLocation>
</comment>
<comment type="cofactor">
    <cofactor evidence="1">
        <name>Mg(2+)</name>
        <dbReference type="ChEBI" id="CHEBI:18420"/>
    </cofactor>
</comment>
<dbReference type="GO" id="GO:0032049">
    <property type="term" value="P:cardiolipin biosynthetic process"/>
    <property type="evidence" value="ECO:0007669"/>
    <property type="project" value="InterPro"/>
</dbReference>
<evidence type="ECO:0000256" key="8">
    <source>
        <dbReference type="ARBA" id="ARBA00022516"/>
    </source>
</evidence>
<evidence type="ECO:0000256" key="12">
    <source>
        <dbReference type="ARBA" id="ARBA00022842"/>
    </source>
</evidence>
<evidence type="ECO:0000256" key="16">
    <source>
        <dbReference type="ARBA" id="ARBA00023209"/>
    </source>
</evidence>
<evidence type="ECO:0000313" key="23">
    <source>
        <dbReference type="Proteomes" id="UP000030764"/>
    </source>
</evidence>
<dbReference type="SUPFAM" id="SSF55729">
    <property type="entry name" value="Acyl-CoA N-acyltransferases (Nat)"/>
    <property type="match status" value="1"/>
</dbReference>
<keyword evidence="12" id="KW-0460">Magnesium</keyword>
<dbReference type="PROSITE" id="PS51186">
    <property type="entry name" value="GNAT"/>
    <property type="match status" value="1"/>
</dbReference>
<dbReference type="InterPro" id="IPR000182">
    <property type="entry name" value="GNAT_dom"/>
</dbReference>
<keyword evidence="15" id="KW-0472">Membrane</keyword>
<evidence type="ECO:0000256" key="19">
    <source>
        <dbReference type="ARBA" id="ARBA00031502"/>
    </source>
</evidence>
<dbReference type="InterPro" id="IPR016181">
    <property type="entry name" value="Acyl_CoA_acyltransferase"/>
</dbReference>
<dbReference type="PANTHER" id="PTHR13619">
    <property type="entry name" value="PHOSPHATIDATE CYTIDYLYLTRANSFERASE, MITOCHONDRIAL"/>
    <property type="match status" value="1"/>
</dbReference>
<evidence type="ECO:0000256" key="14">
    <source>
        <dbReference type="ARBA" id="ARBA00023128"/>
    </source>
</evidence>
<accession>A0A085NKR9</accession>
<dbReference type="GO" id="GO:0005743">
    <property type="term" value="C:mitochondrial inner membrane"/>
    <property type="evidence" value="ECO:0007669"/>
    <property type="project" value="UniProtKB-SubCell"/>
</dbReference>
<keyword evidence="10" id="KW-0548">Nucleotidyltransferase</keyword>
<keyword evidence="16" id="KW-0594">Phospholipid biosynthesis</keyword>
<dbReference type="Gene3D" id="3.40.630.30">
    <property type="match status" value="1"/>
</dbReference>
<comment type="pathway">
    <text evidence="4">Lipid metabolism.</text>
</comment>
<keyword evidence="8" id="KW-0444">Lipid biosynthesis</keyword>
<organism evidence="22">
    <name type="scientific">Trichuris suis</name>
    <name type="common">pig whipworm</name>
    <dbReference type="NCBI Taxonomy" id="68888"/>
    <lineage>
        <taxon>Eukaryota</taxon>
        <taxon>Metazoa</taxon>
        <taxon>Ecdysozoa</taxon>
        <taxon>Nematoda</taxon>
        <taxon>Enoplea</taxon>
        <taxon>Dorylaimia</taxon>
        <taxon>Trichinellida</taxon>
        <taxon>Trichuridae</taxon>
        <taxon>Trichuris</taxon>
    </lineage>
</organism>
<reference evidence="22 23" key="1">
    <citation type="journal article" date="2014" name="Nat. Genet.">
        <title>Genome and transcriptome of the porcine whipworm Trichuris suis.</title>
        <authorList>
            <person name="Jex A.R."/>
            <person name="Nejsum P."/>
            <person name="Schwarz E.M."/>
            <person name="Hu L."/>
            <person name="Young N.D."/>
            <person name="Hall R.S."/>
            <person name="Korhonen P.K."/>
            <person name="Liao S."/>
            <person name="Thamsborg S."/>
            <person name="Xia J."/>
            <person name="Xu P."/>
            <person name="Wang S."/>
            <person name="Scheerlinck J.P."/>
            <person name="Hofmann A."/>
            <person name="Sternberg P.W."/>
            <person name="Wang J."/>
            <person name="Gasser R.B."/>
        </authorList>
    </citation>
    <scope>NUCLEOTIDE SEQUENCE [LARGE SCALE GENOMIC DNA]</scope>
    <source>
        <strain evidence="22">DCEP-RM93F</strain>
        <strain evidence="21">DCEP-RM93M</strain>
    </source>
</reference>
<evidence type="ECO:0000256" key="1">
    <source>
        <dbReference type="ARBA" id="ARBA00001946"/>
    </source>
</evidence>
<comment type="similarity">
    <text evidence="5">Belongs to the TAM41 family.</text>
</comment>
<dbReference type="GO" id="GO:0016747">
    <property type="term" value="F:acyltransferase activity, transferring groups other than amino-acyl groups"/>
    <property type="evidence" value="ECO:0007669"/>
    <property type="project" value="InterPro"/>
</dbReference>
<dbReference type="GO" id="GO:0004605">
    <property type="term" value="F:phosphatidate cytidylyltransferase activity"/>
    <property type="evidence" value="ECO:0007669"/>
    <property type="project" value="UniProtKB-EC"/>
</dbReference>
<evidence type="ECO:0000256" key="13">
    <source>
        <dbReference type="ARBA" id="ARBA00023098"/>
    </source>
</evidence>
<dbReference type="PANTHER" id="PTHR13619:SF0">
    <property type="entry name" value="PHOSPHATIDATE CYTIDYLYLTRANSFERASE, MITOCHONDRIAL"/>
    <property type="match status" value="1"/>
</dbReference>
<keyword evidence="14" id="KW-0496">Mitochondrion</keyword>
<evidence type="ECO:0000256" key="10">
    <source>
        <dbReference type="ARBA" id="ARBA00022695"/>
    </source>
</evidence>
<dbReference type="Proteomes" id="UP000030758">
    <property type="component" value="Unassembled WGS sequence"/>
</dbReference>
<dbReference type="Pfam" id="PF09139">
    <property type="entry name" value="Tam41_Mmp37"/>
    <property type="match status" value="1"/>
</dbReference>
<evidence type="ECO:0000313" key="22">
    <source>
        <dbReference type="EMBL" id="KFD70065.1"/>
    </source>
</evidence>
<feature type="domain" description="N-acetyltransferase" evidence="20">
    <location>
        <begin position="25"/>
        <end position="220"/>
    </location>
</feature>
<evidence type="ECO:0000256" key="9">
    <source>
        <dbReference type="ARBA" id="ARBA00022679"/>
    </source>
</evidence>
<evidence type="ECO:0000256" key="15">
    <source>
        <dbReference type="ARBA" id="ARBA00023136"/>
    </source>
</evidence>
<keyword evidence="11" id="KW-0999">Mitochondrion inner membrane</keyword>
<dbReference type="InterPro" id="IPR015222">
    <property type="entry name" value="Tam41"/>
</dbReference>
<comment type="pathway">
    <text evidence="3">Phospholipid metabolism; CDP-diacylglycerol biosynthesis; CDP-diacylglycerol from sn-glycerol 3-phosphate: step 3/3.</text>
</comment>
<evidence type="ECO:0000256" key="3">
    <source>
        <dbReference type="ARBA" id="ARBA00005119"/>
    </source>
</evidence>
<dbReference type="UniPathway" id="UPA00557">
    <property type="reaction ID" value="UER00614"/>
</dbReference>
<evidence type="ECO:0000256" key="17">
    <source>
        <dbReference type="ARBA" id="ARBA00023264"/>
    </source>
</evidence>
<keyword evidence="23" id="KW-1185">Reference proteome</keyword>
<evidence type="ECO:0000256" key="5">
    <source>
        <dbReference type="ARBA" id="ARBA00005458"/>
    </source>
</evidence>
<proteinExistence type="inferred from homology"/>
<dbReference type="Pfam" id="PF00583">
    <property type="entry name" value="Acetyltransf_1"/>
    <property type="match status" value="1"/>
</dbReference>
<evidence type="ECO:0000256" key="7">
    <source>
        <dbReference type="ARBA" id="ARBA00018337"/>
    </source>
</evidence>